<keyword evidence="5 6" id="KW-0472">Membrane</keyword>
<comment type="subcellular location">
    <subcellularLocation>
        <location evidence="1 6">Membrane</location>
        <topology evidence="1 6">Multi-pass membrane protein</topology>
    </subcellularLocation>
</comment>
<comment type="caution">
    <text evidence="7">The sequence shown here is derived from an EMBL/GenBank/DDBJ whole genome shotgun (WGS) entry which is preliminary data.</text>
</comment>
<evidence type="ECO:0000256" key="6">
    <source>
        <dbReference type="RuleBase" id="RU365065"/>
    </source>
</evidence>
<evidence type="ECO:0000256" key="2">
    <source>
        <dbReference type="ARBA" id="ARBA00022448"/>
    </source>
</evidence>
<evidence type="ECO:0000256" key="4">
    <source>
        <dbReference type="ARBA" id="ARBA00022989"/>
    </source>
</evidence>
<evidence type="ECO:0000256" key="1">
    <source>
        <dbReference type="ARBA" id="ARBA00004141"/>
    </source>
</evidence>
<dbReference type="EMBL" id="MU790622">
    <property type="protein sequence ID" value="KAJ3996192.1"/>
    <property type="molecule type" value="Genomic_DNA"/>
</dbReference>
<sequence>MSITALTRAASAIIFDIGRYIDTANRLHVARLSIVFQRLAVAVSCIVFWSLIADWRWTRVLGSGNLVILAILACVEKLCSIINLVSVVKDWDGLKWANSIRQRKGDRLLTAAPSHDLHINQTLSEEVVALGGVKCLPYGRRKPKEPYPMFLVIVRAENGEFWAIGGDMQEGSDMTEGPAEEIGKELLRKEGIPFMDFVPAFANSKEYYS</sequence>
<keyword evidence="8" id="KW-1185">Reference proteome</keyword>
<keyword evidence="4 6" id="KW-1133">Transmembrane helix</keyword>
<keyword evidence="3 6" id="KW-0812">Transmembrane</keyword>
<reference evidence="7" key="1">
    <citation type="submission" date="2022-08" db="EMBL/GenBank/DDBJ databases">
        <authorList>
            <consortium name="DOE Joint Genome Institute"/>
            <person name="Min B."/>
            <person name="Riley R."/>
            <person name="Sierra-Patev S."/>
            <person name="Naranjo-Ortiz M."/>
            <person name="Looney B."/>
            <person name="Konkel Z."/>
            <person name="Slot J.C."/>
            <person name="Sakamoto Y."/>
            <person name="Steenwyk J.L."/>
            <person name="Rokas A."/>
            <person name="Carro J."/>
            <person name="Camarero S."/>
            <person name="Ferreira P."/>
            <person name="Molpeceres G."/>
            <person name="Ruiz-Duenas F.J."/>
            <person name="Serrano A."/>
            <person name="Henrissat B."/>
            <person name="Drula E."/>
            <person name="Hughes K.W."/>
            <person name="Mata J.L."/>
            <person name="Ishikawa N.K."/>
            <person name="Vargas-Isla R."/>
            <person name="Ushijima S."/>
            <person name="Smith C.A."/>
            <person name="Ahrendt S."/>
            <person name="Andreopoulos W."/>
            <person name="He G."/>
            <person name="Labutti K."/>
            <person name="Lipzen A."/>
            <person name="Ng V."/>
            <person name="Sandor L."/>
            <person name="Barry K."/>
            <person name="Martinez A.T."/>
            <person name="Xiao Y."/>
            <person name="Gibbons J.G."/>
            <person name="Terashima K."/>
            <person name="Hibbett D.S."/>
            <person name="Grigoriev I.V."/>
        </authorList>
    </citation>
    <scope>NUCLEOTIDE SEQUENCE</scope>
    <source>
        <strain evidence="7">TFB10827</strain>
    </source>
</reference>
<keyword evidence="2 6" id="KW-0813">Transport</keyword>
<comment type="function">
    <text evidence="6">May be involved in iron transport and iron homeostasis.</text>
</comment>
<evidence type="ECO:0000256" key="3">
    <source>
        <dbReference type="ARBA" id="ARBA00022692"/>
    </source>
</evidence>
<protein>
    <recommendedName>
        <fullName evidence="6">Solute carrier family 40 member</fullName>
    </recommendedName>
</protein>
<proteinExistence type="inferred from homology"/>
<gene>
    <name evidence="7" type="ORF">F5050DRAFT_1807955</name>
</gene>
<dbReference type="InterPro" id="IPR009716">
    <property type="entry name" value="Ferroportin-1"/>
</dbReference>
<evidence type="ECO:0000313" key="7">
    <source>
        <dbReference type="EMBL" id="KAJ3996192.1"/>
    </source>
</evidence>
<evidence type="ECO:0000313" key="8">
    <source>
        <dbReference type="Proteomes" id="UP001163828"/>
    </source>
</evidence>
<comment type="caution">
    <text evidence="6">Lacks conserved residue(s) required for the propagation of feature annotation.</text>
</comment>
<keyword evidence="6" id="KW-0406">Ion transport</keyword>
<feature type="transmembrane region" description="Helical" evidence="6">
    <location>
        <begin position="29"/>
        <end position="52"/>
    </location>
</feature>
<organism evidence="7 8">
    <name type="scientific">Lentinula boryana</name>
    <dbReference type="NCBI Taxonomy" id="40481"/>
    <lineage>
        <taxon>Eukaryota</taxon>
        <taxon>Fungi</taxon>
        <taxon>Dikarya</taxon>
        <taxon>Basidiomycota</taxon>
        <taxon>Agaricomycotina</taxon>
        <taxon>Agaricomycetes</taxon>
        <taxon>Agaricomycetidae</taxon>
        <taxon>Agaricales</taxon>
        <taxon>Marasmiineae</taxon>
        <taxon>Omphalotaceae</taxon>
        <taxon>Lentinula</taxon>
    </lineage>
</organism>
<accession>A0ABQ8QCD3</accession>
<comment type="similarity">
    <text evidence="6">Belongs to the ferroportin (FP) (TC 2.A.100) family. SLC40A subfamily.</text>
</comment>
<feature type="transmembrane region" description="Helical" evidence="6">
    <location>
        <begin position="64"/>
        <end position="85"/>
    </location>
</feature>
<dbReference type="Proteomes" id="UP001163828">
    <property type="component" value="Unassembled WGS sequence"/>
</dbReference>
<evidence type="ECO:0000256" key="5">
    <source>
        <dbReference type="ARBA" id="ARBA00023136"/>
    </source>
</evidence>
<name>A0ABQ8QCD3_9AGAR</name>
<dbReference type="Pfam" id="PF06963">
    <property type="entry name" value="FPN1"/>
    <property type="match status" value="1"/>
</dbReference>